<keyword evidence="2" id="KW-1185">Reference proteome</keyword>
<accession>A0ACC3MY43</accession>
<protein>
    <submittedName>
        <fullName evidence="1">Uncharacterized protein</fullName>
    </submittedName>
</protein>
<dbReference type="EMBL" id="JAUTXU010000125">
    <property type="protein sequence ID" value="KAK3705904.1"/>
    <property type="molecule type" value="Genomic_DNA"/>
</dbReference>
<dbReference type="Proteomes" id="UP001281147">
    <property type="component" value="Unassembled WGS sequence"/>
</dbReference>
<proteinExistence type="predicted"/>
<reference evidence="1" key="1">
    <citation type="submission" date="2023-07" db="EMBL/GenBank/DDBJ databases">
        <title>Black Yeasts Isolated from many extreme environments.</title>
        <authorList>
            <person name="Coleine C."/>
            <person name="Stajich J.E."/>
            <person name="Selbmann L."/>
        </authorList>
    </citation>
    <scope>NUCLEOTIDE SEQUENCE</scope>
    <source>
        <strain evidence="1">CCFEE 5714</strain>
    </source>
</reference>
<name>A0ACC3MY43_9PEZI</name>
<organism evidence="1 2">
    <name type="scientific">Vermiconidia calcicola</name>
    <dbReference type="NCBI Taxonomy" id="1690605"/>
    <lineage>
        <taxon>Eukaryota</taxon>
        <taxon>Fungi</taxon>
        <taxon>Dikarya</taxon>
        <taxon>Ascomycota</taxon>
        <taxon>Pezizomycotina</taxon>
        <taxon>Dothideomycetes</taxon>
        <taxon>Dothideomycetidae</taxon>
        <taxon>Mycosphaerellales</taxon>
        <taxon>Extremaceae</taxon>
        <taxon>Vermiconidia</taxon>
    </lineage>
</organism>
<gene>
    <name evidence="1" type="ORF">LTR37_013057</name>
</gene>
<sequence length="118" mass="13095">MCGRGGLRAAEDCVDRCWFWCFEEGLPPPESGCLCLFSRRLRRAGPSSRSFWAVKLEPSEMSTWESFTQASSDQLRSASALPEDEGGSMQKRKRLDEGYTNASKRTVVKAPNTNPNAG</sequence>
<evidence type="ECO:0000313" key="1">
    <source>
        <dbReference type="EMBL" id="KAK3705904.1"/>
    </source>
</evidence>
<evidence type="ECO:0000313" key="2">
    <source>
        <dbReference type="Proteomes" id="UP001281147"/>
    </source>
</evidence>
<comment type="caution">
    <text evidence="1">The sequence shown here is derived from an EMBL/GenBank/DDBJ whole genome shotgun (WGS) entry which is preliminary data.</text>
</comment>